<evidence type="ECO:0000259" key="1">
    <source>
        <dbReference type="Pfam" id="PF13840"/>
    </source>
</evidence>
<dbReference type="Pfam" id="PF13840">
    <property type="entry name" value="ACT_7"/>
    <property type="match status" value="1"/>
</dbReference>
<evidence type="ECO:0000313" key="4">
    <source>
        <dbReference type="Proteomes" id="UP001158066"/>
    </source>
</evidence>
<dbReference type="CDD" id="cd04868">
    <property type="entry name" value="ACT_AK-like"/>
    <property type="match status" value="1"/>
</dbReference>
<dbReference type="Gene3D" id="3.30.2130.10">
    <property type="entry name" value="VC0802-like"/>
    <property type="match status" value="1"/>
</dbReference>
<name>A0AA45WVR8_9CLOT</name>
<feature type="domain" description="CASTOR ACT" evidence="1">
    <location>
        <begin position="60"/>
        <end position="121"/>
    </location>
</feature>
<keyword evidence="4" id="KW-1185">Reference proteome</keyword>
<dbReference type="PANTHER" id="PTHR31131">
    <property type="entry name" value="CHROMOSOME 1, WHOLE GENOME SHOTGUN SEQUENCE"/>
    <property type="match status" value="1"/>
</dbReference>
<sequence>MLGKKLVMKAINELYGVCRLDHHQPVPEWAKDSNFYSITRTFEELSIVCSQEYIPDHVKCEKDWKMLKVEGPLDFSLIGILSSISTVLAQRKISIFAISTFDTDYILLKSKDFDNAIEALSNEGYEIIA</sequence>
<dbReference type="InterPro" id="IPR027795">
    <property type="entry name" value="CASTOR_ACT_dom"/>
</dbReference>
<dbReference type="InterPro" id="IPR049447">
    <property type="entry name" value="A9CJY8-like_N"/>
</dbReference>
<evidence type="ECO:0000259" key="2">
    <source>
        <dbReference type="Pfam" id="PF21631"/>
    </source>
</evidence>
<protein>
    <submittedName>
        <fullName evidence="3">Uncharacterized protein</fullName>
    </submittedName>
</protein>
<comment type="caution">
    <text evidence="3">The sequence shown here is derived from an EMBL/GenBank/DDBJ whole genome shotgun (WGS) entry which is preliminary data.</text>
</comment>
<dbReference type="RefSeq" id="WP_283408952.1">
    <property type="nucleotide sequence ID" value="NZ_FXUF01000005.1"/>
</dbReference>
<accession>A0AA45WVR8</accession>
<proteinExistence type="predicted"/>
<dbReference type="SUPFAM" id="SSF55021">
    <property type="entry name" value="ACT-like"/>
    <property type="match status" value="2"/>
</dbReference>
<organism evidence="3 4">
    <name type="scientific">Anoxynatronum buryatiense</name>
    <dbReference type="NCBI Taxonomy" id="489973"/>
    <lineage>
        <taxon>Bacteria</taxon>
        <taxon>Bacillati</taxon>
        <taxon>Bacillota</taxon>
        <taxon>Clostridia</taxon>
        <taxon>Eubacteriales</taxon>
        <taxon>Clostridiaceae</taxon>
        <taxon>Anoxynatronum</taxon>
    </lineage>
</organism>
<dbReference type="PIRSF" id="PIRSF008459">
    <property type="entry name" value="UCP008459"/>
    <property type="match status" value="1"/>
</dbReference>
<dbReference type="Proteomes" id="UP001158066">
    <property type="component" value="Unassembled WGS sequence"/>
</dbReference>
<gene>
    <name evidence="3" type="ORF">SAMN06296020_10520</name>
</gene>
<dbReference type="PANTHER" id="PTHR31131:SF6">
    <property type="entry name" value="CASTOR ACT DOMAIN-CONTAINING PROTEIN"/>
    <property type="match status" value="1"/>
</dbReference>
<reference evidence="3" key="1">
    <citation type="submission" date="2017-05" db="EMBL/GenBank/DDBJ databases">
        <authorList>
            <person name="Varghese N."/>
            <person name="Submissions S."/>
        </authorList>
    </citation>
    <scope>NUCLEOTIDE SEQUENCE</scope>
    <source>
        <strain evidence="3">Su22</strain>
    </source>
</reference>
<feature type="domain" description="A9CJY8-like N-terminal" evidence="2">
    <location>
        <begin position="14"/>
        <end position="56"/>
    </location>
</feature>
<dbReference type="InterPro" id="IPR051719">
    <property type="entry name" value="CASTOR_mTORC1"/>
</dbReference>
<dbReference type="InterPro" id="IPR016540">
    <property type="entry name" value="UCP008459"/>
</dbReference>
<dbReference type="EMBL" id="FXUF01000005">
    <property type="protein sequence ID" value="SMP53452.1"/>
    <property type="molecule type" value="Genomic_DNA"/>
</dbReference>
<dbReference type="AlphaFoldDB" id="A0AA45WVR8"/>
<dbReference type="InterPro" id="IPR045865">
    <property type="entry name" value="ACT-like_dom_sf"/>
</dbReference>
<dbReference type="Pfam" id="PF21631">
    <property type="entry name" value="A9CJY8-like_N"/>
    <property type="match status" value="1"/>
</dbReference>
<evidence type="ECO:0000313" key="3">
    <source>
        <dbReference type="EMBL" id="SMP53452.1"/>
    </source>
</evidence>